<evidence type="ECO:0000313" key="7">
    <source>
        <dbReference type="EMBL" id="NHC33942.1"/>
    </source>
</evidence>
<protein>
    <submittedName>
        <fullName evidence="7">GMC family oxidoreductase</fullName>
    </submittedName>
</protein>
<evidence type="ECO:0000256" key="4">
    <source>
        <dbReference type="ARBA" id="ARBA00022827"/>
    </source>
</evidence>
<proteinExistence type="inferred from homology"/>
<reference evidence="7 8" key="1">
    <citation type="journal article" date="2015" name="Genome Announc.">
        <title>Draft Genome Sequence of the Terrestrial Cyanobacterium Scytonema millei VB511283, Isolated from Eastern India.</title>
        <authorList>
            <person name="Sen D."/>
            <person name="Chandrababunaidu M.M."/>
            <person name="Singh D."/>
            <person name="Sanghi N."/>
            <person name="Ghorai A."/>
            <person name="Mishra G.P."/>
            <person name="Madduluri M."/>
            <person name="Adhikary S.P."/>
            <person name="Tripathy S."/>
        </authorList>
    </citation>
    <scope>NUCLEOTIDE SEQUENCE [LARGE SCALE GENOMIC DNA]</scope>
    <source>
        <strain evidence="7 8">VB511283</strain>
    </source>
</reference>
<keyword evidence="3" id="KW-0285">Flavoprotein</keyword>
<comment type="caution">
    <text evidence="7">The sequence shown here is derived from an EMBL/GenBank/DDBJ whole genome shotgun (WGS) entry which is preliminary data.</text>
</comment>
<dbReference type="PANTHER" id="PTHR42784">
    <property type="entry name" value="PYRANOSE 2-OXIDASE"/>
    <property type="match status" value="1"/>
</dbReference>
<dbReference type="Gene3D" id="3.50.50.60">
    <property type="entry name" value="FAD/NAD(P)-binding domain"/>
    <property type="match status" value="2"/>
</dbReference>
<dbReference type="EMBL" id="JTJC03000001">
    <property type="protein sequence ID" value="NHC33942.1"/>
    <property type="molecule type" value="Genomic_DNA"/>
</dbReference>
<accession>A0A9X5E4N5</accession>
<evidence type="ECO:0000256" key="2">
    <source>
        <dbReference type="ARBA" id="ARBA00010790"/>
    </source>
</evidence>
<feature type="domain" description="Glucose-methanol-choline oxidoreductase C-terminal" evidence="6">
    <location>
        <begin position="454"/>
        <end position="538"/>
    </location>
</feature>
<organism evidence="7 8">
    <name type="scientific">Scytonema millei VB511283</name>
    <dbReference type="NCBI Taxonomy" id="1245923"/>
    <lineage>
        <taxon>Bacteria</taxon>
        <taxon>Bacillati</taxon>
        <taxon>Cyanobacteriota</taxon>
        <taxon>Cyanophyceae</taxon>
        <taxon>Nostocales</taxon>
        <taxon>Scytonemataceae</taxon>
        <taxon>Scytonema</taxon>
    </lineage>
</organism>
<keyword evidence="4" id="KW-0274">FAD</keyword>
<evidence type="ECO:0000256" key="3">
    <source>
        <dbReference type="ARBA" id="ARBA00022630"/>
    </source>
</evidence>
<dbReference type="Proteomes" id="UP000031532">
    <property type="component" value="Unassembled WGS sequence"/>
</dbReference>
<name>A0A9X5E4N5_9CYAN</name>
<dbReference type="Pfam" id="PF05199">
    <property type="entry name" value="GMC_oxred_C"/>
    <property type="match status" value="1"/>
</dbReference>
<comment type="similarity">
    <text evidence="2">Belongs to the GMC oxidoreductase family.</text>
</comment>
<dbReference type="PANTHER" id="PTHR42784:SF1">
    <property type="entry name" value="PYRANOSE 2-OXIDASE"/>
    <property type="match status" value="1"/>
</dbReference>
<comment type="cofactor">
    <cofactor evidence="1">
        <name>FAD</name>
        <dbReference type="ChEBI" id="CHEBI:57692"/>
    </cofactor>
</comment>
<evidence type="ECO:0000256" key="5">
    <source>
        <dbReference type="ARBA" id="ARBA00023002"/>
    </source>
</evidence>
<evidence type="ECO:0000313" key="8">
    <source>
        <dbReference type="Proteomes" id="UP000031532"/>
    </source>
</evidence>
<dbReference type="AlphaFoldDB" id="A0A9X5E4N5"/>
<gene>
    <name evidence="7" type="ORF">QH73_0004560</name>
</gene>
<dbReference type="OrthoDB" id="9787779at2"/>
<dbReference type="InterPro" id="IPR036188">
    <property type="entry name" value="FAD/NAD-bd_sf"/>
</dbReference>
<sequence>MFVDARTLPEDTVIDSEVCIIGTGPAGTTLAHEFRSQNFRVCLLESGGTELDEATQSLSQGRIVEEIKQKLDRSRCRQFGGTANRWRDRTGENHYSVRLLPLDKIDFEKRDWLPYSGWSFDKSHLDPFYERAQHLCRLRPFAYHAEDWEDDRTPRLPLAEERLETTMYQFGPRNVFTHELKSEIARSPNITTYLHANVVEIETNDTAKAITRVRVACLSGNQFWVAAKIFVLATGGIENARLLLLSNKTQKAGLGNQNDLVGRFFMEHPIFQIGVFRPKDRQLFNSTALYDLRWANNILVMGKLSLTDAVMRQWQLLNTSLILVPRSLAYESPAVKSLKTFLSSIRRGKLPEARSHLQAAINGIDEIKSHIYRRTFKIEENPYSISEGGWSYFQNNEKRFGAFEVWAATEQIPNPDIRVTLGEERDRLGLRKIQHILWHSSELEIQSNLQVQEILREEIAQADLGQFQSWRELTGRTKPKYYGGMHHMGTTRMHVDPKQGVVDEHCCIHGIANLYVAGSSVFPTGGAANPTLTIVALAMRLADRIKHVMKLDAIAIGNEQLLHVP</sequence>
<dbReference type="RefSeq" id="WP_039715411.1">
    <property type="nucleotide sequence ID" value="NZ_JTJC03000001.1"/>
</dbReference>
<dbReference type="InterPro" id="IPR051473">
    <property type="entry name" value="P2Ox-like"/>
</dbReference>
<evidence type="ECO:0000259" key="6">
    <source>
        <dbReference type="Pfam" id="PF05199"/>
    </source>
</evidence>
<keyword evidence="5" id="KW-0560">Oxidoreductase</keyword>
<dbReference type="InterPro" id="IPR007867">
    <property type="entry name" value="GMC_OxRtase_C"/>
</dbReference>
<keyword evidence="8" id="KW-1185">Reference proteome</keyword>
<dbReference type="SUPFAM" id="SSF51905">
    <property type="entry name" value="FAD/NAD(P)-binding domain"/>
    <property type="match status" value="1"/>
</dbReference>
<dbReference type="GO" id="GO:0016614">
    <property type="term" value="F:oxidoreductase activity, acting on CH-OH group of donors"/>
    <property type="evidence" value="ECO:0007669"/>
    <property type="project" value="InterPro"/>
</dbReference>
<evidence type="ECO:0000256" key="1">
    <source>
        <dbReference type="ARBA" id="ARBA00001974"/>
    </source>
</evidence>